<feature type="domain" description="N-(5'phosphoribosyl) anthranilate isomerase (PRAI)" evidence="7">
    <location>
        <begin position="12"/>
        <end position="157"/>
    </location>
</feature>
<evidence type="ECO:0000259" key="7">
    <source>
        <dbReference type="Pfam" id="PF00697"/>
    </source>
</evidence>
<dbReference type="PANTHER" id="PTHR42894:SF1">
    <property type="entry name" value="N-(5'-PHOSPHORIBOSYL)ANTHRANILATE ISOMERASE"/>
    <property type="match status" value="1"/>
</dbReference>
<dbReference type="InterPro" id="IPR011060">
    <property type="entry name" value="RibuloseP-bd_barrel"/>
</dbReference>
<sequence>AVEIINKLPAFIDLAGVFVNESIEKIHETKNFCQLDWLQLHGDESPQFCKQFLSHSVKIMKAIRVKDQKDIERAESFFTDAILLDAFHPEKYGGTGLTFDWNIVGHIGKRIFLSGGINPDNAAAAVELGVYGIDVCSGIEDEPGKKDHEKMKKLFENIRHLRA</sequence>
<accession>X1MTD2</accession>
<organism evidence="8">
    <name type="scientific">marine sediment metagenome</name>
    <dbReference type="NCBI Taxonomy" id="412755"/>
    <lineage>
        <taxon>unclassified sequences</taxon>
        <taxon>metagenomes</taxon>
        <taxon>ecological metagenomes</taxon>
    </lineage>
</organism>
<dbReference type="GO" id="GO:0000162">
    <property type="term" value="P:L-tryptophan biosynthetic process"/>
    <property type="evidence" value="ECO:0007669"/>
    <property type="project" value="UniProtKB-UniPathway"/>
</dbReference>
<evidence type="ECO:0000256" key="5">
    <source>
        <dbReference type="ARBA" id="ARBA00023141"/>
    </source>
</evidence>
<keyword evidence="6" id="KW-0413">Isomerase</keyword>
<dbReference type="Gene3D" id="3.20.20.70">
    <property type="entry name" value="Aldolase class I"/>
    <property type="match status" value="1"/>
</dbReference>
<keyword evidence="5" id="KW-0057">Aromatic amino acid biosynthesis</keyword>
<dbReference type="CDD" id="cd00405">
    <property type="entry name" value="PRAI"/>
    <property type="match status" value="1"/>
</dbReference>
<dbReference type="HAMAP" id="MF_00135">
    <property type="entry name" value="PRAI"/>
    <property type="match status" value="1"/>
</dbReference>
<dbReference type="Pfam" id="PF00697">
    <property type="entry name" value="PRAI"/>
    <property type="match status" value="1"/>
</dbReference>
<evidence type="ECO:0000313" key="8">
    <source>
        <dbReference type="EMBL" id="GAI34937.1"/>
    </source>
</evidence>
<evidence type="ECO:0000256" key="2">
    <source>
        <dbReference type="ARBA" id="ARBA00012572"/>
    </source>
</evidence>
<evidence type="ECO:0000256" key="3">
    <source>
        <dbReference type="ARBA" id="ARBA00022605"/>
    </source>
</evidence>
<dbReference type="AlphaFoldDB" id="X1MTD2"/>
<dbReference type="EC" id="5.3.1.24" evidence="2"/>
<keyword evidence="3" id="KW-0028">Amino-acid biosynthesis</keyword>
<dbReference type="InterPro" id="IPR013785">
    <property type="entry name" value="Aldolase_TIM"/>
</dbReference>
<reference evidence="8" key="1">
    <citation type="journal article" date="2014" name="Front. Microbiol.">
        <title>High frequency of phylogenetically diverse reductive dehalogenase-homologous genes in deep subseafloor sedimentary metagenomes.</title>
        <authorList>
            <person name="Kawai M."/>
            <person name="Futagami T."/>
            <person name="Toyoda A."/>
            <person name="Takaki Y."/>
            <person name="Nishi S."/>
            <person name="Hori S."/>
            <person name="Arai W."/>
            <person name="Tsubouchi T."/>
            <person name="Morono Y."/>
            <person name="Uchiyama I."/>
            <person name="Ito T."/>
            <person name="Fujiyama A."/>
            <person name="Inagaki F."/>
            <person name="Takami H."/>
        </authorList>
    </citation>
    <scope>NUCLEOTIDE SEQUENCE</scope>
    <source>
        <strain evidence="8">Expedition CK06-06</strain>
    </source>
</reference>
<keyword evidence="4" id="KW-0822">Tryptophan biosynthesis</keyword>
<evidence type="ECO:0000256" key="6">
    <source>
        <dbReference type="ARBA" id="ARBA00023235"/>
    </source>
</evidence>
<proteinExistence type="inferred from homology"/>
<gene>
    <name evidence="8" type="ORF">S06H3_45683</name>
</gene>
<comment type="caution">
    <text evidence="8">The sequence shown here is derived from an EMBL/GenBank/DDBJ whole genome shotgun (WGS) entry which is preliminary data.</text>
</comment>
<dbReference type="UniPathway" id="UPA00035">
    <property type="reaction ID" value="UER00042"/>
</dbReference>
<feature type="non-terminal residue" evidence="8">
    <location>
        <position position="1"/>
    </location>
</feature>
<comment type="pathway">
    <text evidence="1">Amino-acid biosynthesis; L-tryptophan biosynthesis; L-tryptophan from chorismate: step 3/5.</text>
</comment>
<name>X1MTD2_9ZZZZ</name>
<evidence type="ECO:0000256" key="4">
    <source>
        <dbReference type="ARBA" id="ARBA00022822"/>
    </source>
</evidence>
<dbReference type="PANTHER" id="PTHR42894">
    <property type="entry name" value="N-(5'-PHOSPHORIBOSYL)ANTHRANILATE ISOMERASE"/>
    <property type="match status" value="1"/>
</dbReference>
<dbReference type="InterPro" id="IPR001240">
    <property type="entry name" value="PRAI_dom"/>
</dbReference>
<dbReference type="GO" id="GO:0004640">
    <property type="term" value="F:phosphoribosylanthranilate isomerase activity"/>
    <property type="evidence" value="ECO:0007669"/>
    <property type="project" value="UniProtKB-EC"/>
</dbReference>
<dbReference type="InterPro" id="IPR044643">
    <property type="entry name" value="TrpF_fam"/>
</dbReference>
<dbReference type="EMBL" id="BARV01028552">
    <property type="protein sequence ID" value="GAI34937.1"/>
    <property type="molecule type" value="Genomic_DNA"/>
</dbReference>
<dbReference type="SUPFAM" id="SSF51366">
    <property type="entry name" value="Ribulose-phoshate binding barrel"/>
    <property type="match status" value="1"/>
</dbReference>
<evidence type="ECO:0000256" key="1">
    <source>
        <dbReference type="ARBA" id="ARBA00004664"/>
    </source>
</evidence>
<protein>
    <recommendedName>
        <fullName evidence="2">phosphoribosylanthranilate isomerase</fullName>
        <ecNumber evidence="2">5.3.1.24</ecNumber>
    </recommendedName>
</protein>